<protein>
    <submittedName>
        <fullName evidence="1">Uncharacterized protein</fullName>
    </submittedName>
</protein>
<dbReference type="RefSeq" id="WP_143337233.1">
    <property type="nucleotide sequence ID" value="NZ_BMEP01000011.1"/>
</dbReference>
<evidence type="ECO:0000313" key="2">
    <source>
        <dbReference type="Proteomes" id="UP000198379"/>
    </source>
</evidence>
<dbReference type="EMBL" id="FZNY01000012">
    <property type="protein sequence ID" value="SNS35567.1"/>
    <property type="molecule type" value="Genomic_DNA"/>
</dbReference>
<keyword evidence="2" id="KW-1185">Reference proteome</keyword>
<dbReference type="Proteomes" id="UP000198379">
    <property type="component" value="Unassembled WGS sequence"/>
</dbReference>
<organism evidence="1 2">
    <name type="scientific">Dokdonia pacifica</name>
    <dbReference type="NCBI Taxonomy" id="1627892"/>
    <lineage>
        <taxon>Bacteria</taxon>
        <taxon>Pseudomonadati</taxon>
        <taxon>Bacteroidota</taxon>
        <taxon>Flavobacteriia</taxon>
        <taxon>Flavobacteriales</taxon>
        <taxon>Flavobacteriaceae</taxon>
        <taxon>Dokdonia</taxon>
    </lineage>
</organism>
<sequence length="62" mass="6605">MKKLMNLKGATSLDKAQQKEVNGGLRKLCNGNCSGRPNGSRCYMGGHCSCPGDCISGECIPW</sequence>
<evidence type="ECO:0000313" key="1">
    <source>
        <dbReference type="EMBL" id="SNS35567.1"/>
    </source>
</evidence>
<dbReference type="AlphaFoldDB" id="A0A239DT98"/>
<name>A0A239DT98_9FLAO</name>
<proteinExistence type="predicted"/>
<gene>
    <name evidence="1" type="ORF">SAMN06265376_11248</name>
</gene>
<accession>A0A239DT98</accession>
<reference evidence="1 2" key="1">
    <citation type="submission" date="2017-06" db="EMBL/GenBank/DDBJ databases">
        <authorList>
            <person name="Kim H.J."/>
            <person name="Triplett B.A."/>
        </authorList>
    </citation>
    <scope>NUCLEOTIDE SEQUENCE [LARGE SCALE GENOMIC DNA]</scope>
    <source>
        <strain evidence="1 2">DSM 25597</strain>
    </source>
</reference>
<dbReference type="OrthoDB" id="1164048at2"/>